<evidence type="ECO:0000256" key="10">
    <source>
        <dbReference type="ARBA" id="ARBA00023170"/>
    </source>
</evidence>
<evidence type="ECO:0000256" key="7">
    <source>
        <dbReference type="ARBA" id="ARBA00022989"/>
    </source>
</evidence>
<feature type="region of interest" description="Disordered" evidence="14">
    <location>
        <begin position="526"/>
        <end position="553"/>
    </location>
</feature>
<evidence type="ECO:0000256" key="1">
    <source>
        <dbReference type="ARBA" id="ARBA00004479"/>
    </source>
</evidence>
<dbReference type="InterPro" id="IPR003599">
    <property type="entry name" value="Ig_sub"/>
</dbReference>
<organism evidence="18 19">
    <name type="scientific">Bugula neritina</name>
    <name type="common">Brown bryozoan</name>
    <name type="synonym">Sertularia neritina</name>
    <dbReference type="NCBI Taxonomy" id="10212"/>
    <lineage>
        <taxon>Eukaryota</taxon>
        <taxon>Metazoa</taxon>
        <taxon>Spiralia</taxon>
        <taxon>Lophotrochozoa</taxon>
        <taxon>Bryozoa</taxon>
        <taxon>Gymnolaemata</taxon>
        <taxon>Cheilostomatida</taxon>
        <taxon>Flustrina</taxon>
        <taxon>Buguloidea</taxon>
        <taxon>Bugulidae</taxon>
        <taxon>Bugula</taxon>
    </lineage>
</organism>
<dbReference type="SMART" id="SM00005">
    <property type="entry name" value="DEATH"/>
    <property type="match status" value="1"/>
</dbReference>
<evidence type="ECO:0000259" key="15">
    <source>
        <dbReference type="PROSITE" id="PS50017"/>
    </source>
</evidence>
<dbReference type="SMART" id="SM00218">
    <property type="entry name" value="ZU5"/>
    <property type="match status" value="1"/>
</dbReference>
<keyword evidence="8 13" id="KW-0472">Membrane</keyword>
<dbReference type="PROSITE" id="PS50017">
    <property type="entry name" value="DEATH_DOMAIN"/>
    <property type="match status" value="1"/>
</dbReference>
<feature type="domain" description="Ig-like" evidence="16">
    <location>
        <begin position="152"/>
        <end position="241"/>
    </location>
</feature>
<dbReference type="Gene3D" id="2.60.220.30">
    <property type="match status" value="1"/>
</dbReference>
<evidence type="ECO:0000259" key="17">
    <source>
        <dbReference type="PROSITE" id="PS51145"/>
    </source>
</evidence>
<protein>
    <recommendedName>
        <fullName evidence="13">Netrin receptor UNC5</fullName>
    </recommendedName>
</protein>
<evidence type="ECO:0000256" key="8">
    <source>
        <dbReference type="ARBA" id="ARBA00023136"/>
    </source>
</evidence>
<keyword evidence="10 13" id="KW-0675">Receptor</keyword>
<dbReference type="InterPro" id="IPR037936">
    <property type="entry name" value="UNC5A-D"/>
</dbReference>
<dbReference type="SMART" id="SM00209">
    <property type="entry name" value="TSP1"/>
    <property type="match status" value="2"/>
</dbReference>
<keyword evidence="19" id="KW-1185">Reference proteome</keyword>
<dbReference type="PANTHER" id="PTHR12582:SF47">
    <property type="entry name" value="NETRIN RECEPTOR UNC-5"/>
    <property type="match status" value="1"/>
</dbReference>
<evidence type="ECO:0000256" key="3">
    <source>
        <dbReference type="ARBA" id="ARBA00022473"/>
    </source>
</evidence>
<dbReference type="Gene3D" id="1.10.533.10">
    <property type="entry name" value="Death Domain, Fas"/>
    <property type="match status" value="1"/>
</dbReference>
<proteinExistence type="inferred from homology"/>
<comment type="caution">
    <text evidence="18">The sequence shown here is derived from an EMBL/GenBank/DDBJ whole genome shotgun (WGS) entry which is preliminary data.</text>
</comment>
<feature type="compositionally biased region" description="Basic and acidic residues" evidence="14">
    <location>
        <begin position="527"/>
        <end position="540"/>
    </location>
</feature>
<feature type="region of interest" description="Disordered" evidence="14">
    <location>
        <begin position="463"/>
        <end position="502"/>
    </location>
</feature>
<keyword evidence="6" id="KW-0677">Repeat</keyword>
<dbReference type="EMBL" id="VXIV02003438">
    <property type="protein sequence ID" value="KAF6017051.1"/>
    <property type="molecule type" value="Genomic_DNA"/>
</dbReference>
<dbReference type="InterPro" id="IPR013783">
    <property type="entry name" value="Ig-like_fold"/>
</dbReference>
<keyword evidence="7 13" id="KW-1133">Transmembrane helix</keyword>
<evidence type="ECO:0000256" key="12">
    <source>
        <dbReference type="ARBA" id="ARBA00023319"/>
    </source>
</evidence>
<keyword evidence="3 13" id="KW-0217">Developmental protein</keyword>
<feature type="chain" id="PRO_5029932881" description="Netrin receptor UNC5" evidence="13">
    <location>
        <begin position="24"/>
        <end position="997"/>
    </location>
</feature>
<feature type="domain" description="ZU5" evidence="17">
    <location>
        <begin position="571"/>
        <end position="687"/>
    </location>
</feature>
<dbReference type="InterPro" id="IPR036383">
    <property type="entry name" value="TSP1_rpt_sf"/>
</dbReference>
<dbReference type="GO" id="GO:0005042">
    <property type="term" value="F:netrin receptor activity"/>
    <property type="evidence" value="ECO:0007669"/>
    <property type="project" value="UniProtKB-UniRule"/>
</dbReference>
<feature type="transmembrane region" description="Helical" evidence="13">
    <location>
        <begin position="397"/>
        <end position="422"/>
    </location>
</feature>
<dbReference type="GO" id="GO:0005886">
    <property type="term" value="C:plasma membrane"/>
    <property type="evidence" value="ECO:0007669"/>
    <property type="project" value="UniProtKB-SubCell"/>
</dbReference>
<gene>
    <name evidence="18" type="ORF">EB796_024651</name>
</gene>
<reference evidence="18" key="1">
    <citation type="submission" date="2020-06" db="EMBL/GenBank/DDBJ databases">
        <title>Draft genome of Bugula neritina, a colonial animal packing powerful symbionts and potential medicines.</title>
        <authorList>
            <person name="Rayko M."/>
        </authorList>
    </citation>
    <scope>NUCLEOTIDE SEQUENCE [LARGE SCALE GENOMIC DNA]</scope>
    <source>
        <strain evidence="18">Kwan_BN1</strain>
    </source>
</reference>
<dbReference type="InterPro" id="IPR003598">
    <property type="entry name" value="Ig_sub2"/>
</dbReference>
<keyword evidence="9" id="KW-1015">Disulfide bond</keyword>
<dbReference type="FunFam" id="2.60.40.10:FF:000189">
    <property type="entry name" value="Neogenin isoform 3"/>
    <property type="match status" value="1"/>
</dbReference>
<evidence type="ECO:0000313" key="19">
    <source>
        <dbReference type="Proteomes" id="UP000593567"/>
    </source>
</evidence>
<dbReference type="Pfam" id="PF00090">
    <property type="entry name" value="TSP_1"/>
    <property type="match status" value="1"/>
</dbReference>
<feature type="signal peptide" evidence="13">
    <location>
        <begin position="1"/>
        <end position="23"/>
    </location>
</feature>
<feature type="compositionally biased region" description="Polar residues" evidence="14">
    <location>
        <begin position="541"/>
        <end position="553"/>
    </location>
</feature>
<sequence>MTGCGYCAFSFLLLLLTAVKLSSQQVVADSTSPTAASDNGDSDASDFFTIQPKALTYITKQAKSPAIVKCAAINAVEIDVRCHGQSVDSANIERVETNTPDGNHLLTVEATIMFNDVFEVLVRYMCSCVASLAEGRRVKSQSGEIKIARLQSKFRQSPMEVSVMVMQEAELTCRPPEGTPSPSIFWKKNGVRIDDENDPKYLVTSEASLVISEVTKADEANYTCVAYNDIFTRESNPARLYVFTHGGWSTWTNWGNCDTKCGNGYKTRWRVCNNPPQSGRDGQPCDGDASQSSPCTRECNPEDGGWSRWGPWGNCESSPTPPSVCQKYRQRRCNNPVPVGGGRMCVGPNTESRSCNSPCPKRTFDVNGILTNSSRNGGAADNQNKSRNSISADSENIILWVVLCAAIAVFTVILVIIVICLLKRRSRRNNMYDEDSNDADIGSGDHEKYNANNGTMCHPELTRSIPPRNHRPFTASRSDSVGTPSEKKPMISSMPRPPPTQREYYMQISPQSKNCDHHDYMQIGSVRDSENESTDDKLSHDSSSPESGICNSCDRQSLSSAQLPAKIDLDSLAWGNLTHTGGRLTVADTGVSITVPEGAIGRNQSEEIFIAALREDKDRPALLDKQTLLSPVVLCGPQDMAFNKSLIISFDHCASLKLGQWKLSIYSSNSSYNEPAQWERLVTLNQEILHMPVFCQLDLNRCHVMADQLASRYCLVGESMYGSKAVKQLKLASFAQPFSTSLESIIRVYVLSDTKDALHSVIQQESKLGAKLMDKPKQISFQDGGFNLCLMIDSISNGWDSKMPAKYQEIPFRHVWNGQSNLHCSFAFERVSAPPNTTLSCKIQVYQKSVLSNRQQITINGAGLESTAKMMGPKDLSSTVTVNTQSSSGCSSMVIIDNREQQIFKLPTVLKKKLAGILDMPQMRGNDWRMLASALNSDRQLNFFASKPSPTEAILDLWEARTNNDEVSVSELINIFRAMGRQDAVSILEREGGNAWV</sequence>
<comment type="function">
    <text evidence="13">Receptor for netrin required for axon guidance. Mediates axon repulsion of neuronal growth cones in the developing nervous system upon ligand binding.</text>
</comment>
<dbReference type="CDD" id="cd08781">
    <property type="entry name" value="Death_UNC5-like"/>
    <property type="match status" value="1"/>
</dbReference>
<keyword evidence="12 13" id="KW-0393">Immunoglobulin domain</keyword>
<accession>A0A7J7IUH7</accession>
<evidence type="ECO:0000256" key="11">
    <source>
        <dbReference type="ARBA" id="ARBA00023180"/>
    </source>
</evidence>
<dbReference type="InterPro" id="IPR007110">
    <property type="entry name" value="Ig-like_dom"/>
</dbReference>
<evidence type="ECO:0000256" key="13">
    <source>
        <dbReference type="RuleBase" id="RU367033"/>
    </source>
</evidence>
<dbReference type="Pfam" id="PF25609">
    <property type="entry name" value="Unc5_NetrinR_N"/>
    <property type="match status" value="1"/>
</dbReference>
<comment type="similarity">
    <text evidence="2 13">Belongs to the unc-5 family.</text>
</comment>
<dbReference type="InterPro" id="IPR011029">
    <property type="entry name" value="DEATH-like_dom_sf"/>
</dbReference>
<dbReference type="OrthoDB" id="5973910at2759"/>
<evidence type="ECO:0000256" key="5">
    <source>
        <dbReference type="ARBA" id="ARBA00022729"/>
    </source>
</evidence>
<dbReference type="InterPro" id="IPR000884">
    <property type="entry name" value="TSP1_rpt"/>
</dbReference>
<dbReference type="SUPFAM" id="SSF82895">
    <property type="entry name" value="TSP-1 type 1 repeat"/>
    <property type="match status" value="2"/>
</dbReference>
<dbReference type="PROSITE" id="PS51145">
    <property type="entry name" value="ZU5"/>
    <property type="match status" value="1"/>
</dbReference>
<dbReference type="AlphaFoldDB" id="A0A7J7IUH7"/>
<dbReference type="SMART" id="SM00408">
    <property type="entry name" value="IGc2"/>
    <property type="match status" value="1"/>
</dbReference>
<dbReference type="Pfam" id="PF17217">
    <property type="entry name" value="UPA"/>
    <property type="match status" value="1"/>
</dbReference>
<dbReference type="Pfam" id="PF00791">
    <property type="entry name" value="ZU5"/>
    <property type="match status" value="1"/>
</dbReference>
<dbReference type="Proteomes" id="UP000593567">
    <property type="component" value="Unassembled WGS sequence"/>
</dbReference>
<evidence type="ECO:0000256" key="2">
    <source>
        <dbReference type="ARBA" id="ARBA00009844"/>
    </source>
</evidence>
<dbReference type="InterPro" id="IPR000906">
    <property type="entry name" value="ZU5_dom"/>
</dbReference>
<dbReference type="InterPro" id="IPR000488">
    <property type="entry name" value="Death_dom"/>
</dbReference>
<dbReference type="SUPFAM" id="SSF48726">
    <property type="entry name" value="Immunoglobulin"/>
    <property type="match status" value="1"/>
</dbReference>
<keyword evidence="4 13" id="KW-0812">Transmembrane</keyword>
<dbReference type="Pfam" id="PF00531">
    <property type="entry name" value="Death"/>
    <property type="match status" value="1"/>
</dbReference>
<dbReference type="Gene3D" id="2.60.40.10">
    <property type="entry name" value="Immunoglobulins"/>
    <property type="match status" value="2"/>
</dbReference>
<dbReference type="InterPro" id="IPR036179">
    <property type="entry name" value="Ig-like_dom_sf"/>
</dbReference>
<dbReference type="SUPFAM" id="SSF47986">
    <property type="entry name" value="DEATH domain"/>
    <property type="match status" value="1"/>
</dbReference>
<feature type="domain" description="Death" evidence="15">
    <location>
        <begin position="925"/>
        <end position="992"/>
    </location>
</feature>
<evidence type="ECO:0000256" key="4">
    <source>
        <dbReference type="ARBA" id="ARBA00022692"/>
    </source>
</evidence>
<dbReference type="PROSITE" id="PS50835">
    <property type="entry name" value="IG_LIKE"/>
    <property type="match status" value="1"/>
</dbReference>
<dbReference type="PANTHER" id="PTHR12582">
    <property type="entry name" value="NETRIN RECEPTOR UNC5"/>
    <property type="match status" value="1"/>
</dbReference>
<evidence type="ECO:0000313" key="18">
    <source>
        <dbReference type="EMBL" id="KAF6017051.1"/>
    </source>
</evidence>
<keyword evidence="11" id="KW-0325">Glycoprotein</keyword>
<comment type="subcellular location">
    <subcellularLocation>
        <location evidence="13">Cell membrane</location>
        <topology evidence="13">Single-pass type I membrane protein</topology>
    </subcellularLocation>
    <subcellularLocation>
        <location evidence="1">Membrane</location>
        <topology evidence="1">Single-pass type I membrane protein</topology>
    </subcellularLocation>
</comment>
<evidence type="ECO:0000256" key="9">
    <source>
        <dbReference type="ARBA" id="ARBA00023157"/>
    </source>
</evidence>
<dbReference type="PRINTS" id="PR01705">
    <property type="entry name" value="TSP1REPEAT"/>
</dbReference>
<evidence type="ECO:0000256" key="6">
    <source>
        <dbReference type="ARBA" id="ARBA00022737"/>
    </source>
</evidence>
<name>A0A7J7IUH7_BUGNE</name>
<dbReference type="Pfam" id="PF13927">
    <property type="entry name" value="Ig_3"/>
    <property type="match status" value="1"/>
</dbReference>
<dbReference type="Gene3D" id="2.20.100.10">
    <property type="entry name" value="Thrombospondin type-1 (TSP1) repeat"/>
    <property type="match status" value="2"/>
</dbReference>
<keyword evidence="5 13" id="KW-0732">Signal</keyword>
<dbReference type="PROSITE" id="PS50092">
    <property type="entry name" value="TSP1"/>
    <property type="match status" value="2"/>
</dbReference>
<dbReference type="SMART" id="SM00409">
    <property type="entry name" value="IG"/>
    <property type="match status" value="1"/>
</dbReference>
<evidence type="ECO:0000256" key="14">
    <source>
        <dbReference type="SAM" id="MobiDB-lite"/>
    </source>
</evidence>
<evidence type="ECO:0000259" key="16">
    <source>
        <dbReference type="PROSITE" id="PS50835"/>
    </source>
</evidence>
<dbReference type="InterPro" id="IPR057755">
    <property type="entry name" value="UNC5A-D-like_N"/>
</dbReference>
<dbReference type="InterPro" id="IPR033772">
    <property type="entry name" value="UPA"/>
</dbReference>